<dbReference type="AlphaFoldDB" id="A0AAD6LI18"/>
<evidence type="ECO:0000313" key="1">
    <source>
        <dbReference type="EMBL" id="KAJ6967440.1"/>
    </source>
</evidence>
<protein>
    <submittedName>
        <fullName evidence="1">Uncharacterized protein</fullName>
    </submittedName>
</protein>
<gene>
    <name evidence="1" type="ORF">NC653_035600</name>
</gene>
<sequence>MDAVGKMRKFEAFLWLRFFGTCVCNCVGKSSFPLVVVSV</sequence>
<evidence type="ECO:0000313" key="2">
    <source>
        <dbReference type="Proteomes" id="UP001164929"/>
    </source>
</evidence>
<organism evidence="1 2">
    <name type="scientific">Populus alba x Populus x berolinensis</name>
    <dbReference type="NCBI Taxonomy" id="444605"/>
    <lineage>
        <taxon>Eukaryota</taxon>
        <taxon>Viridiplantae</taxon>
        <taxon>Streptophyta</taxon>
        <taxon>Embryophyta</taxon>
        <taxon>Tracheophyta</taxon>
        <taxon>Spermatophyta</taxon>
        <taxon>Magnoliopsida</taxon>
        <taxon>eudicotyledons</taxon>
        <taxon>Gunneridae</taxon>
        <taxon>Pentapetalae</taxon>
        <taxon>rosids</taxon>
        <taxon>fabids</taxon>
        <taxon>Malpighiales</taxon>
        <taxon>Salicaceae</taxon>
        <taxon>Saliceae</taxon>
        <taxon>Populus</taxon>
    </lineage>
</organism>
<accession>A0AAD6LI18</accession>
<name>A0AAD6LI18_9ROSI</name>
<keyword evidence="2" id="KW-1185">Reference proteome</keyword>
<dbReference type="EMBL" id="JAQIZT010000016">
    <property type="protein sequence ID" value="KAJ6967440.1"/>
    <property type="molecule type" value="Genomic_DNA"/>
</dbReference>
<comment type="caution">
    <text evidence="1">The sequence shown here is derived from an EMBL/GenBank/DDBJ whole genome shotgun (WGS) entry which is preliminary data.</text>
</comment>
<dbReference type="Proteomes" id="UP001164929">
    <property type="component" value="Chromosome 16"/>
</dbReference>
<reference evidence="1 2" key="1">
    <citation type="journal article" date="2023" name="Mol. Ecol. Resour.">
        <title>Chromosome-level genome assembly of a triploid poplar Populus alba 'Berolinensis'.</title>
        <authorList>
            <person name="Chen S."/>
            <person name="Yu Y."/>
            <person name="Wang X."/>
            <person name="Wang S."/>
            <person name="Zhang T."/>
            <person name="Zhou Y."/>
            <person name="He R."/>
            <person name="Meng N."/>
            <person name="Wang Y."/>
            <person name="Liu W."/>
            <person name="Liu Z."/>
            <person name="Liu J."/>
            <person name="Guo Q."/>
            <person name="Huang H."/>
            <person name="Sederoff R.R."/>
            <person name="Wang G."/>
            <person name="Qu G."/>
            <person name="Chen S."/>
        </authorList>
    </citation>
    <scope>NUCLEOTIDE SEQUENCE [LARGE SCALE GENOMIC DNA]</scope>
    <source>
        <strain evidence="1">SC-2020</strain>
    </source>
</reference>
<proteinExistence type="predicted"/>